<name>A0A0B7FU79_THACB</name>
<evidence type="ECO:0000313" key="3">
    <source>
        <dbReference type="Proteomes" id="UP000059188"/>
    </source>
</evidence>
<keyword evidence="3" id="KW-1185">Reference proteome</keyword>
<proteinExistence type="predicted"/>
<feature type="region of interest" description="Disordered" evidence="1">
    <location>
        <begin position="14"/>
        <end position="36"/>
    </location>
</feature>
<organism evidence="2 3">
    <name type="scientific">Thanatephorus cucumeris (strain AG1-IB / isolate 7/3/14)</name>
    <name type="common">Lettuce bottom rot fungus</name>
    <name type="synonym">Rhizoctonia solani</name>
    <dbReference type="NCBI Taxonomy" id="1108050"/>
    <lineage>
        <taxon>Eukaryota</taxon>
        <taxon>Fungi</taxon>
        <taxon>Dikarya</taxon>
        <taxon>Basidiomycota</taxon>
        <taxon>Agaricomycotina</taxon>
        <taxon>Agaricomycetes</taxon>
        <taxon>Cantharellales</taxon>
        <taxon>Ceratobasidiaceae</taxon>
        <taxon>Rhizoctonia</taxon>
        <taxon>Rhizoctonia solani AG-1</taxon>
    </lineage>
</organism>
<dbReference type="AlphaFoldDB" id="A0A0B7FU79"/>
<dbReference type="OrthoDB" id="2586076at2759"/>
<reference evidence="2 3" key="1">
    <citation type="submission" date="2014-11" db="EMBL/GenBank/DDBJ databases">
        <authorList>
            <person name="Wibberg Daniel"/>
        </authorList>
    </citation>
    <scope>NUCLEOTIDE SEQUENCE [LARGE SCALE GENOMIC DNA]</scope>
    <source>
        <strain evidence="2">Rhizoctonia solani AG1-IB 7/3/14</strain>
    </source>
</reference>
<protein>
    <submittedName>
        <fullName evidence="2">Uncharacterized protein</fullName>
    </submittedName>
</protein>
<dbReference type="EMBL" id="LN679152">
    <property type="protein sequence ID" value="CEL61260.1"/>
    <property type="molecule type" value="Genomic_DNA"/>
</dbReference>
<sequence>MDILPSYTPEVLPGYDLTPATTRSAPPTRPSSPVSFLAQARDHENYRYRSERMELDLGPRRWGTRLPAYGRLGLVEGTVKVHSFKHVERIVVRLLGKLS</sequence>
<evidence type="ECO:0000256" key="1">
    <source>
        <dbReference type="SAM" id="MobiDB-lite"/>
    </source>
</evidence>
<accession>A0A0B7FU79</accession>
<gene>
    <name evidence="2" type="ORF">RSOLAG1IB_09882</name>
</gene>
<dbReference type="Proteomes" id="UP000059188">
    <property type="component" value="Unassembled WGS sequence"/>
</dbReference>
<evidence type="ECO:0000313" key="2">
    <source>
        <dbReference type="EMBL" id="CEL61260.1"/>
    </source>
</evidence>